<comment type="subunit">
    <text evidence="5">Monomer.</text>
</comment>
<comment type="similarity">
    <text evidence="5">Belongs to the aromatic-ring hydroxylase family. TetX subfamily.</text>
</comment>
<comment type="function">
    <text evidence="5">An FAD-requiring monooxygenase active on some tetracycline antibiotic derivatives, which leads to their inactivation. Hydroxylates carbon 11a of tetracycline and some analogs.</text>
</comment>
<evidence type="ECO:0000313" key="8">
    <source>
        <dbReference type="Proteomes" id="UP001629058"/>
    </source>
</evidence>
<feature type="binding site" evidence="5">
    <location>
        <position position="79"/>
    </location>
    <ligand>
        <name>FAD</name>
        <dbReference type="ChEBI" id="CHEBI:57692"/>
    </ligand>
</feature>
<comment type="subcellular location">
    <subcellularLocation>
        <location evidence="5">Cytoplasm</location>
    </subcellularLocation>
</comment>
<dbReference type="PANTHER" id="PTHR46972">
    <property type="entry name" value="MONOOXYGENASE ASQM-RELATED"/>
    <property type="match status" value="1"/>
</dbReference>
<keyword evidence="1 5" id="KW-0285">Flavoprotein</keyword>
<keyword evidence="5" id="KW-0547">Nucleotide-binding</keyword>
<feature type="domain" description="FAD-binding" evidence="6">
    <location>
        <begin position="36"/>
        <end position="385"/>
    </location>
</feature>
<keyword evidence="5" id="KW-0521">NADP</keyword>
<evidence type="ECO:0000256" key="1">
    <source>
        <dbReference type="ARBA" id="ARBA00022630"/>
    </source>
</evidence>
<dbReference type="RefSeq" id="WP_408091947.1">
    <property type="nucleotide sequence ID" value="NZ_JBELPY010000011.1"/>
</dbReference>
<dbReference type="Proteomes" id="UP001629058">
    <property type="component" value="Unassembled WGS sequence"/>
</dbReference>
<dbReference type="HAMAP" id="MF_00845">
    <property type="entry name" value="TetX_monooxygenase"/>
    <property type="match status" value="1"/>
</dbReference>
<dbReference type="Pfam" id="PF01494">
    <property type="entry name" value="FAD_binding_3"/>
    <property type="match status" value="1"/>
</dbReference>
<keyword evidence="8" id="KW-1185">Reference proteome</keyword>
<evidence type="ECO:0000256" key="2">
    <source>
        <dbReference type="ARBA" id="ARBA00022827"/>
    </source>
</evidence>
<feature type="binding site" evidence="5">
    <location>
        <position position="142"/>
    </location>
    <ligand>
        <name>FAD</name>
        <dbReference type="ChEBI" id="CHEBI:57692"/>
    </ligand>
</feature>
<dbReference type="PRINTS" id="PR00420">
    <property type="entry name" value="RNGMNOXGNASE"/>
</dbReference>
<comment type="caution">
    <text evidence="7">The sequence shown here is derived from an EMBL/GenBank/DDBJ whole genome shotgun (WGS) entry which is preliminary data.</text>
</comment>
<gene>
    <name evidence="7" type="ORF">ABS765_14945</name>
</gene>
<keyword evidence="4 5" id="KW-0503">Monooxygenase</keyword>
<evidence type="ECO:0000256" key="5">
    <source>
        <dbReference type="HAMAP-Rule" id="MF_00845"/>
    </source>
</evidence>
<keyword evidence="5" id="KW-0963">Cytoplasm</keyword>
<evidence type="ECO:0000256" key="3">
    <source>
        <dbReference type="ARBA" id="ARBA00023002"/>
    </source>
</evidence>
<comment type="catalytic activity">
    <reaction evidence="5">
        <text>a tetracycline + NADPH + O2 + H(+) = an 11a-hydroxytetracycline + NADP(+) + H2O</text>
        <dbReference type="Rhea" id="RHEA:61444"/>
        <dbReference type="ChEBI" id="CHEBI:15377"/>
        <dbReference type="ChEBI" id="CHEBI:15378"/>
        <dbReference type="ChEBI" id="CHEBI:15379"/>
        <dbReference type="ChEBI" id="CHEBI:57783"/>
        <dbReference type="ChEBI" id="CHEBI:58349"/>
        <dbReference type="ChEBI" id="CHEBI:144644"/>
        <dbReference type="ChEBI" id="CHEBI:144645"/>
    </reaction>
</comment>
<sequence>MSFTNIFKTNYAILIHSATVILFYQNEDVMSLKNKKIAIVGGGPGGLTLARLLQLKGYQVKVYERDEDQNVRQQGATLDLHEESGLKALIAIGLLDEFKKNYRPGADKLRLSDHNAVVHFDDHMKKTTVEESGAYFRPEIDRAPLRDLLISSLEKNTIVWNSKFISMQGKNNGWDISFDNGSTVYADLVIAADGANSRLRKYLTDIPPIYSGLTIVEGNIYNAAAHAPQLWKLVKGGKVFALGLEKSIILSAKGDGSLSFYTGTKETEEWIKTSGINFGNKQEIYEWFKERFADWGSEWHELFESDDSYFVPRPQYHYPLDQQWESLPNLTILGDAAHRMPPYAGEGVNMAMLDALELSEQLTENDFRSVKAAISGYEKAMCQRAAKITEVTLLSMENMHSKEALKFLLDMFRLIH</sequence>
<dbReference type="InterPro" id="IPR043683">
    <property type="entry name" value="TetX_monooxygenase"/>
</dbReference>
<dbReference type="Gene3D" id="3.50.50.60">
    <property type="entry name" value="FAD/NAD(P)-binding domain"/>
    <property type="match status" value="1"/>
</dbReference>
<reference evidence="7 8" key="1">
    <citation type="submission" date="2024-06" db="EMBL/GenBank/DDBJ databases">
        <authorList>
            <person name="Kaempfer P."/>
            <person name="Viver T."/>
        </authorList>
    </citation>
    <scope>NUCLEOTIDE SEQUENCE [LARGE SCALE GENOMIC DNA]</scope>
    <source>
        <strain evidence="7 8">ST-37</strain>
    </source>
</reference>
<keyword evidence="2 5" id="KW-0274">FAD</keyword>
<dbReference type="EC" id="1.14.13.-" evidence="5"/>
<dbReference type="InterPro" id="IPR002938">
    <property type="entry name" value="FAD-bd"/>
</dbReference>
<dbReference type="InterPro" id="IPR036188">
    <property type="entry name" value="FAD/NAD-bd_sf"/>
</dbReference>
<evidence type="ECO:0000256" key="4">
    <source>
        <dbReference type="ARBA" id="ARBA00023033"/>
    </source>
</evidence>
<accession>A0ABW8Y6E3</accession>
<comment type="domain">
    <text evidence="5">Consists of an N-terminal FAD-binding domain with a Rossman fold and a C-terminal substrate-binding domain.</text>
</comment>
<evidence type="ECO:0000259" key="6">
    <source>
        <dbReference type="Pfam" id="PF01494"/>
    </source>
</evidence>
<feature type="binding site" evidence="5">
    <location>
        <position position="335"/>
    </location>
    <ligand>
        <name>FAD</name>
        <dbReference type="ChEBI" id="CHEBI:57692"/>
    </ligand>
</feature>
<dbReference type="EMBL" id="JBELPY010000011">
    <property type="protein sequence ID" value="MFL9835322.1"/>
    <property type="molecule type" value="Genomic_DNA"/>
</dbReference>
<feature type="binding site" evidence="5">
    <location>
        <position position="72"/>
    </location>
    <ligand>
        <name>NADPH</name>
        <dbReference type="ChEBI" id="CHEBI:57783"/>
    </ligand>
</feature>
<evidence type="ECO:0000313" key="7">
    <source>
        <dbReference type="EMBL" id="MFL9835322.1"/>
    </source>
</evidence>
<dbReference type="SUPFAM" id="SSF51905">
    <property type="entry name" value="FAD/NAD(P)-binding domain"/>
    <property type="match status" value="1"/>
</dbReference>
<organism evidence="7 8">
    <name type="scientific">Chryseobacterium terrae</name>
    <dbReference type="NCBI Taxonomy" id="3163299"/>
    <lineage>
        <taxon>Bacteria</taxon>
        <taxon>Pseudomonadati</taxon>
        <taxon>Bacteroidota</taxon>
        <taxon>Flavobacteriia</taxon>
        <taxon>Flavobacteriales</taxon>
        <taxon>Weeksellaceae</taxon>
        <taxon>Chryseobacterium group</taxon>
        <taxon>Chryseobacterium</taxon>
    </lineage>
</organism>
<comment type="cofactor">
    <cofactor evidence="5">
        <name>FAD</name>
        <dbReference type="ChEBI" id="CHEBI:57692"/>
    </cofactor>
</comment>
<dbReference type="PANTHER" id="PTHR46972:SF1">
    <property type="entry name" value="FAD DEPENDENT OXIDOREDUCTASE DOMAIN-CONTAINING PROTEIN"/>
    <property type="match status" value="1"/>
</dbReference>
<proteinExistence type="inferred from homology"/>
<keyword evidence="3 5" id="KW-0560">Oxidoreductase</keyword>
<protein>
    <recommendedName>
        <fullName evidence="5">Flavin-dependent monooxygenase</fullName>
    </recommendedName>
    <alternativeName>
        <fullName evidence="5">TetX monooxygenase</fullName>
        <shortName evidence="5">TetX</shortName>
        <ecNumber evidence="5">1.14.13.-</ecNumber>
    </alternativeName>
</protein>
<name>A0ABW8Y6E3_9FLAO</name>